<organism evidence="5 6">
    <name type="scientific">Ostreococcus tauri</name>
    <name type="common">Marine green alga</name>
    <dbReference type="NCBI Taxonomy" id="70448"/>
    <lineage>
        <taxon>Eukaryota</taxon>
        <taxon>Viridiplantae</taxon>
        <taxon>Chlorophyta</taxon>
        <taxon>Mamiellophyceae</taxon>
        <taxon>Mamiellales</taxon>
        <taxon>Bathycoccaceae</taxon>
        <taxon>Ostreococcus</taxon>
    </lineage>
</organism>
<evidence type="ECO:0000256" key="3">
    <source>
        <dbReference type="ARBA" id="ARBA00023128"/>
    </source>
</evidence>
<keyword evidence="3" id="KW-0496">Mitochondrion</keyword>
<evidence type="ECO:0000256" key="1">
    <source>
        <dbReference type="ARBA" id="ARBA00004173"/>
    </source>
</evidence>
<accession>A0A090M4Q1</accession>
<dbReference type="GO" id="GO:0032981">
    <property type="term" value="P:mitochondrial respiratory chain complex I assembly"/>
    <property type="evidence" value="ECO:0007669"/>
    <property type="project" value="InterPro"/>
</dbReference>
<dbReference type="RefSeq" id="XP_022838484.1">
    <property type="nucleotide sequence ID" value="XM_022984752.1"/>
</dbReference>
<dbReference type="FunCoup" id="A0A090M4Q1">
    <property type="interactions" value="1430"/>
</dbReference>
<name>A0A090M4Q1_OSTTA</name>
<reference evidence="5 6" key="2">
    <citation type="journal article" date="2014" name="BMC Genomics">
        <title>An improved genome of the model marine alga Ostreococcus tauri unfolds by assessing Illumina de novo assemblies.</title>
        <authorList>
            <person name="Blanc-Mathieu R."/>
            <person name="Verhelst B."/>
            <person name="Derelle E."/>
            <person name="Rombauts S."/>
            <person name="Bouget F.Y."/>
            <person name="Carre I."/>
            <person name="Chateau A."/>
            <person name="Eyre-Walker A."/>
            <person name="Grimsley N."/>
            <person name="Moreau H."/>
            <person name="Piegu B."/>
            <person name="Rivals E."/>
            <person name="Schackwitz W."/>
            <person name="Van de Peer Y."/>
            <person name="Piganeau G."/>
        </authorList>
    </citation>
    <scope>NUCLEOTIDE SEQUENCE [LARGE SCALE GENOMIC DNA]</scope>
    <source>
        <strain evidence="6">OTTH 0595 / CCAP 157/2 / RCC745</strain>
    </source>
</reference>
<dbReference type="InterPro" id="IPR007523">
    <property type="entry name" value="NDUFAF3/AAMDC"/>
</dbReference>
<comment type="subcellular location">
    <subcellularLocation>
        <location evidence="1">Mitochondrion</location>
    </subcellularLocation>
</comment>
<reference evidence="6" key="1">
    <citation type="journal article" date="2006" name="Proc. Natl. Acad. Sci. U.S.A.">
        <title>Genome analysis of the smallest free-living eukaryote Ostreococcus tauri unveils many unique features.</title>
        <authorList>
            <person name="Derelle E."/>
            <person name="Ferraz C."/>
            <person name="Rombauts S."/>
            <person name="Rouze P."/>
            <person name="Worden A.Z."/>
            <person name="Robbens S."/>
            <person name="Partensky F."/>
            <person name="Degroeve S."/>
            <person name="Echeynie S."/>
            <person name="Cooke R."/>
            <person name="Saeys Y."/>
            <person name="Wuyts J."/>
            <person name="Jabbari K."/>
            <person name="Bowler C."/>
            <person name="Panaud O."/>
            <person name="Piegu B."/>
            <person name="Ball S.G."/>
            <person name="Ral J.-P."/>
            <person name="Bouget F.-Y."/>
            <person name="Piganeau G."/>
            <person name="De Baets B."/>
            <person name="Picard A."/>
            <person name="Delseny M."/>
            <person name="Demaille J."/>
            <person name="Van de Peer Y."/>
            <person name="Moreau H."/>
        </authorList>
    </citation>
    <scope>NUCLEOTIDE SEQUENCE [LARGE SCALE GENOMIC DNA]</scope>
    <source>
        <strain evidence="6">OTTH 0595 / CCAP 157/2 / RCC745</strain>
    </source>
</reference>
<proteinExistence type="inferred from homology"/>
<comment type="caution">
    <text evidence="5">The sequence shown here is derived from an EMBL/GenBank/DDBJ whole genome shotgun (WGS) entry which is preliminary data.</text>
</comment>
<dbReference type="SUPFAM" id="SSF64076">
    <property type="entry name" value="MTH938-like"/>
    <property type="match status" value="1"/>
</dbReference>
<dbReference type="Gene3D" id="3.40.1230.10">
    <property type="entry name" value="MTH938-like"/>
    <property type="match status" value="1"/>
</dbReference>
<dbReference type="KEGG" id="ota:OT_ostta03g02275"/>
<evidence type="ECO:0000256" key="4">
    <source>
        <dbReference type="ARBA" id="ARBA00049984"/>
    </source>
</evidence>
<dbReference type="GeneID" id="9833051"/>
<dbReference type="InParanoid" id="A0A090M4Q1"/>
<evidence type="ECO:0000256" key="2">
    <source>
        <dbReference type="ARBA" id="ARBA00021776"/>
    </source>
</evidence>
<dbReference type="InterPro" id="IPR036748">
    <property type="entry name" value="MTH938-like_sf"/>
</dbReference>
<dbReference type="OrthoDB" id="20681at2759"/>
<evidence type="ECO:0000313" key="5">
    <source>
        <dbReference type="EMBL" id="CEF97099.1"/>
    </source>
</evidence>
<sequence length="167" mass="17656">MLAAVALRLARGSTARASTSSSSVASVIARYRAYGVLSDPNTFELLQGPEGRLIIDSYDDRGFVINGAYCEGSLFAYEKAHAAWRPRAASAITRASLAALEILDPVPDLLIVGTGRVVQPLSEEVLEYLRELGVAADVSDTSRATSTFNVLVEEGRSVAAVLIPVGS</sequence>
<dbReference type="InterPro" id="IPR034095">
    <property type="entry name" value="NDUF3"/>
</dbReference>
<dbReference type="EMBL" id="CAID01000003">
    <property type="protein sequence ID" value="CEF97099.1"/>
    <property type="molecule type" value="Genomic_DNA"/>
</dbReference>
<evidence type="ECO:0000313" key="6">
    <source>
        <dbReference type="Proteomes" id="UP000009170"/>
    </source>
</evidence>
<dbReference type="CDD" id="cd05125">
    <property type="entry name" value="Mth938_2P1-like"/>
    <property type="match status" value="1"/>
</dbReference>
<dbReference type="GO" id="GO:0005743">
    <property type="term" value="C:mitochondrial inner membrane"/>
    <property type="evidence" value="ECO:0007669"/>
    <property type="project" value="TreeGrafter"/>
</dbReference>
<dbReference type="STRING" id="70448.A0A090M4Q1"/>
<dbReference type="Pfam" id="PF04430">
    <property type="entry name" value="DUF498"/>
    <property type="match status" value="1"/>
</dbReference>
<comment type="similarity">
    <text evidence="4">Belongs to the NDUFAF3 family.</text>
</comment>
<protein>
    <recommendedName>
        <fullName evidence="2">NADH dehydrogenase [ubiquinone] 1 alpha subcomplex assembly factor 3</fullName>
    </recommendedName>
</protein>
<keyword evidence="6" id="KW-1185">Reference proteome</keyword>
<dbReference type="PANTHER" id="PTHR21192">
    <property type="entry name" value="NUCLEAR PROTEIN E3-3"/>
    <property type="match status" value="1"/>
</dbReference>
<gene>
    <name evidence="5" type="ORF">OT_ostta03g02275</name>
</gene>
<dbReference type="AlphaFoldDB" id="A0A090M4Q1"/>
<dbReference type="Proteomes" id="UP000009170">
    <property type="component" value="Unassembled WGS sequence"/>
</dbReference>
<dbReference type="PANTHER" id="PTHR21192:SF2">
    <property type="entry name" value="NADH DEHYDROGENASE [UBIQUINONE] 1 ALPHA SUBCOMPLEX ASSEMBLY FACTOR 3"/>
    <property type="match status" value="1"/>
</dbReference>